<evidence type="ECO:0000256" key="5">
    <source>
        <dbReference type="ARBA" id="ARBA00022679"/>
    </source>
</evidence>
<feature type="region of interest" description="Disordered" evidence="13">
    <location>
        <begin position="434"/>
        <end position="453"/>
    </location>
</feature>
<dbReference type="GO" id="GO:0006656">
    <property type="term" value="P:phosphatidylcholine biosynthetic process"/>
    <property type="evidence" value="ECO:0007669"/>
    <property type="project" value="TreeGrafter"/>
</dbReference>
<evidence type="ECO:0000256" key="14">
    <source>
        <dbReference type="SAM" id="Phobius"/>
    </source>
</evidence>
<keyword evidence="5" id="KW-0808">Transferase</keyword>
<evidence type="ECO:0000256" key="2">
    <source>
        <dbReference type="ARBA" id="ARBA00006675"/>
    </source>
</evidence>
<evidence type="ECO:0000313" key="15">
    <source>
        <dbReference type="EMBL" id="GFO11764.1"/>
    </source>
</evidence>
<dbReference type="InterPro" id="IPR021261">
    <property type="entry name" value="GPCAT"/>
</dbReference>
<dbReference type="Proteomes" id="UP000735302">
    <property type="component" value="Unassembled WGS sequence"/>
</dbReference>
<keyword evidence="7 14" id="KW-1133">Transmembrane helix</keyword>
<evidence type="ECO:0000256" key="7">
    <source>
        <dbReference type="ARBA" id="ARBA00022989"/>
    </source>
</evidence>
<dbReference type="AlphaFoldDB" id="A0AAV4AVF3"/>
<feature type="transmembrane region" description="Helical" evidence="14">
    <location>
        <begin position="361"/>
        <end position="385"/>
    </location>
</feature>
<feature type="transmembrane region" description="Helical" evidence="14">
    <location>
        <begin position="237"/>
        <end position="257"/>
    </location>
</feature>
<comment type="subcellular location">
    <subcellularLocation>
        <location evidence="1">Membrane</location>
        <topology evidence="1">Multi-pass membrane protein</topology>
    </subcellularLocation>
</comment>
<evidence type="ECO:0000256" key="10">
    <source>
        <dbReference type="ARBA" id="ARBA00023209"/>
    </source>
</evidence>
<evidence type="ECO:0000256" key="8">
    <source>
        <dbReference type="ARBA" id="ARBA00023098"/>
    </source>
</evidence>
<dbReference type="PANTHER" id="PTHR31201:SF1">
    <property type="entry name" value="GLYCEROPHOSPHOCHOLINE ACYLTRANSFERASE 1"/>
    <property type="match status" value="1"/>
</dbReference>
<dbReference type="EMBL" id="BLXT01004326">
    <property type="protein sequence ID" value="GFO11764.1"/>
    <property type="molecule type" value="Genomic_DNA"/>
</dbReference>
<keyword evidence="11" id="KW-1208">Phospholipid metabolism</keyword>
<keyword evidence="4" id="KW-0444">Lipid biosynthesis</keyword>
<evidence type="ECO:0000256" key="9">
    <source>
        <dbReference type="ARBA" id="ARBA00023136"/>
    </source>
</evidence>
<evidence type="ECO:0000256" key="1">
    <source>
        <dbReference type="ARBA" id="ARBA00004141"/>
    </source>
</evidence>
<keyword evidence="16" id="KW-1185">Reference proteome</keyword>
<dbReference type="GO" id="GO:0016020">
    <property type="term" value="C:membrane"/>
    <property type="evidence" value="ECO:0007669"/>
    <property type="project" value="UniProtKB-SubCell"/>
</dbReference>
<keyword evidence="9 14" id="KW-0472">Membrane</keyword>
<comment type="caution">
    <text evidence="15">The sequence shown here is derived from an EMBL/GenBank/DDBJ whole genome shotgun (WGS) entry which is preliminary data.</text>
</comment>
<feature type="transmembrane region" description="Helical" evidence="14">
    <location>
        <begin position="181"/>
        <end position="200"/>
    </location>
</feature>
<reference evidence="15 16" key="1">
    <citation type="journal article" date="2021" name="Elife">
        <title>Chloroplast acquisition without the gene transfer in kleptoplastic sea slugs, Plakobranchus ocellatus.</title>
        <authorList>
            <person name="Maeda T."/>
            <person name="Takahashi S."/>
            <person name="Yoshida T."/>
            <person name="Shimamura S."/>
            <person name="Takaki Y."/>
            <person name="Nagai Y."/>
            <person name="Toyoda A."/>
            <person name="Suzuki Y."/>
            <person name="Arimoto A."/>
            <person name="Ishii H."/>
            <person name="Satoh N."/>
            <person name="Nishiyama T."/>
            <person name="Hasebe M."/>
            <person name="Maruyama T."/>
            <person name="Minagawa J."/>
            <person name="Obokata J."/>
            <person name="Shigenobu S."/>
        </authorList>
    </citation>
    <scope>NUCLEOTIDE SEQUENCE [LARGE SCALE GENOMIC DNA]</scope>
</reference>
<evidence type="ECO:0000256" key="4">
    <source>
        <dbReference type="ARBA" id="ARBA00022516"/>
    </source>
</evidence>
<evidence type="ECO:0000313" key="16">
    <source>
        <dbReference type="Proteomes" id="UP000735302"/>
    </source>
</evidence>
<protein>
    <recommendedName>
        <fullName evidence="3">Glycerophosphocholine acyltransferase 1</fullName>
    </recommendedName>
</protein>
<feature type="transmembrane region" description="Helical" evidence="14">
    <location>
        <begin position="337"/>
        <end position="355"/>
    </location>
</feature>
<sequence length="478" mass="55074">MEVNLNNYQELLEAGERGDILRPQSEGLGPKHNKSTFIGPSVVAMNGMELNREKTKNEINDLSFHSKTVSNDIKMEEMPAKDSNQSSFALKHMQDFYDTVAEMTVEPTTKDEPDVKAFFKVLRKHRLQSKITYVLTVAGIVLTSHCVLTDRWLMPYLYSVLTPSLLFFRLIMYWKMKYQYFMLDFCYFANIYCFTYLWVAPSHENMFAVGFSIASGPLIWALLIFRNSLVLHSLDKVTSLYIHLMPCLLTFVIRWYPEETSSKWHKPFPKCQLQFNFLWLVVVPMAFHVSHQVIYFILVNLILKPSQDYLNLFRYVTRNEKSLQFRLCNLFGPRYRIMLYTAWSLLMVLCMLFLVPLWYNYFIADCIMLVFFLVTAAFNGATYYVDVFSLEGSDRDKSKLSKSDVSSNGSNAEHPEEMGSIPPLSQTVVTCSADGDKVETRTAPNSQYPEPNETVLQLSQTLVTCSSDGESIETKTAS</sequence>
<feature type="transmembrane region" description="Helical" evidence="14">
    <location>
        <begin position="277"/>
        <end position="303"/>
    </location>
</feature>
<evidence type="ECO:0000256" key="13">
    <source>
        <dbReference type="SAM" id="MobiDB-lite"/>
    </source>
</evidence>
<gene>
    <name evidence="15" type="ORF">PoB_003826900</name>
</gene>
<evidence type="ECO:0000256" key="12">
    <source>
        <dbReference type="ARBA" id="ARBA00023315"/>
    </source>
</evidence>
<dbReference type="PANTHER" id="PTHR31201">
    <property type="entry name" value="OS01G0585100 PROTEIN"/>
    <property type="match status" value="1"/>
</dbReference>
<keyword evidence="12" id="KW-0012">Acyltransferase</keyword>
<name>A0AAV4AVF3_9GAST</name>
<feature type="compositionally biased region" description="Polar residues" evidence="13">
    <location>
        <begin position="442"/>
        <end position="453"/>
    </location>
</feature>
<proteinExistence type="inferred from homology"/>
<accession>A0AAV4AVF3</accession>
<organism evidence="15 16">
    <name type="scientific">Plakobranchus ocellatus</name>
    <dbReference type="NCBI Taxonomy" id="259542"/>
    <lineage>
        <taxon>Eukaryota</taxon>
        <taxon>Metazoa</taxon>
        <taxon>Spiralia</taxon>
        <taxon>Lophotrochozoa</taxon>
        <taxon>Mollusca</taxon>
        <taxon>Gastropoda</taxon>
        <taxon>Heterobranchia</taxon>
        <taxon>Euthyneura</taxon>
        <taxon>Panpulmonata</taxon>
        <taxon>Sacoglossa</taxon>
        <taxon>Placobranchoidea</taxon>
        <taxon>Plakobranchidae</taxon>
        <taxon>Plakobranchus</taxon>
    </lineage>
</organism>
<dbReference type="Pfam" id="PF10998">
    <property type="entry name" value="DUF2838"/>
    <property type="match status" value="1"/>
</dbReference>
<evidence type="ECO:0000256" key="11">
    <source>
        <dbReference type="ARBA" id="ARBA00023264"/>
    </source>
</evidence>
<feature type="transmembrane region" description="Helical" evidence="14">
    <location>
        <begin position="131"/>
        <end position="150"/>
    </location>
</feature>
<dbReference type="GO" id="GO:0016746">
    <property type="term" value="F:acyltransferase activity"/>
    <property type="evidence" value="ECO:0007669"/>
    <property type="project" value="UniProtKB-KW"/>
</dbReference>
<evidence type="ECO:0000256" key="6">
    <source>
        <dbReference type="ARBA" id="ARBA00022692"/>
    </source>
</evidence>
<comment type="similarity">
    <text evidence="2">Belongs to the GPC1 family.</text>
</comment>
<keyword evidence="8" id="KW-0443">Lipid metabolism</keyword>
<feature type="region of interest" description="Disordered" evidence="13">
    <location>
        <begin position="395"/>
        <end position="423"/>
    </location>
</feature>
<evidence type="ECO:0000256" key="3">
    <source>
        <dbReference type="ARBA" id="ARBA00019082"/>
    </source>
</evidence>
<keyword evidence="6 14" id="KW-0812">Transmembrane</keyword>
<feature type="transmembrane region" description="Helical" evidence="14">
    <location>
        <begin position="206"/>
        <end position="225"/>
    </location>
</feature>
<keyword evidence="10" id="KW-0594">Phospholipid biosynthesis</keyword>